<protein>
    <submittedName>
        <fullName evidence="2">Uncharacterized protein</fullName>
    </submittedName>
</protein>
<feature type="region of interest" description="Disordered" evidence="1">
    <location>
        <begin position="144"/>
        <end position="180"/>
    </location>
</feature>
<proteinExistence type="predicted"/>
<dbReference type="EMBL" id="CP146670">
    <property type="protein sequence ID" value="WWX73808.1"/>
    <property type="molecule type" value="Genomic_DNA"/>
</dbReference>
<accession>A0AAX4LIG8</accession>
<evidence type="ECO:0000256" key="1">
    <source>
        <dbReference type="SAM" id="MobiDB-lite"/>
    </source>
</evidence>
<dbReference type="Proteomes" id="UP001383096">
    <property type="component" value="Chromosome"/>
</dbReference>
<sequence length="180" mass="19886">MAKAKGIKLPQFKIPLFEHTTVFFCPTREMFYEFCEKAGIPIEPDFELAGGLTLTCTGENGGNFYVIAVFNNELGTLVHECAHTTFHVLSDVGVVATTDPTHPANETYAYMVGRIFDAFFPILAESNEAQVAAMQAAEVVDQALEQAEQPKEEEKPAKKGKRKPKAKEALVPRVMSFKRG</sequence>
<evidence type="ECO:0000313" key="2">
    <source>
        <dbReference type="EMBL" id="WWX73808.1"/>
    </source>
</evidence>
<feature type="compositionally biased region" description="Basic and acidic residues" evidence="1">
    <location>
        <begin position="148"/>
        <end position="157"/>
    </location>
</feature>
<dbReference type="RefSeq" id="WP_001029619.1">
    <property type="nucleotide sequence ID" value="NZ_CBCRXI010000011.1"/>
</dbReference>
<evidence type="ECO:0000313" key="3">
    <source>
        <dbReference type="Proteomes" id="UP001383096"/>
    </source>
</evidence>
<name>A0AAX4LIG8_ECOLX</name>
<gene>
    <name evidence="2" type="ORF">V9Z47_12755</name>
</gene>
<organism evidence="2 3">
    <name type="scientific">Escherichia coli</name>
    <dbReference type="NCBI Taxonomy" id="562"/>
    <lineage>
        <taxon>Bacteria</taxon>
        <taxon>Pseudomonadati</taxon>
        <taxon>Pseudomonadota</taxon>
        <taxon>Gammaproteobacteria</taxon>
        <taxon>Enterobacterales</taxon>
        <taxon>Enterobacteriaceae</taxon>
        <taxon>Escherichia</taxon>
    </lineage>
</organism>
<dbReference type="AlphaFoldDB" id="A0AAX4LIG8"/>
<reference evidence="2" key="1">
    <citation type="submission" date="2024-03" db="EMBL/GenBank/DDBJ databases">
        <title>Epithelial relay of microbial signals coordinates intestinal macrophage supported barrier repair.</title>
        <authorList>
            <person name="Tsai M.T."/>
        </authorList>
    </citation>
    <scope>NUCLEOTIDE SEQUENCE</scope>
    <source>
        <strain evidence="2">MS 21-1</strain>
    </source>
</reference>